<feature type="transmembrane region" description="Helical" evidence="7">
    <location>
        <begin position="993"/>
        <end position="1015"/>
    </location>
</feature>
<dbReference type="GO" id="GO:0022857">
    <property type="term" value="F:transmembrane transporter activity"/>
    <property type="evidence" value="ECO:0007669"/>
    <property type="project" value="TreeGrafter"/>
</dbReference>
<comment type="subcellular location">
    <subcellularLocation>
        <location evidence="1">Cell membrane</location>
        <topology evidence="1">Multi-pass membrane protein</topology>
    </subcellularLocation>
</comment>
<accession>A0A2T0SB20</accession>
<keyword evidence="10" id="KW-1185">Reference proteome</keyword>
<evidence type="ECO:0000313" key="10">
    <source>
        <dbReference type="Proteomes" id="UP000239209"/>
    </source>
</evidence>
<feature type="transmembrane region" description="Helical" evidence="7">
    <location>
        <begin position="471"/>
        <end position="493"/>
    </location>
</feature>
<reference evidence="9 10" key="1">
    <citation type="submission" date="2018-03" db="EMBL/GenBank/DDBJ databases">
        <title>Genomic Encyclopedia of Archaeal and Bacterial Type Strains, Phase II (KMG-II): from individual species to whole genera.</title>
        <authorList>
            <person name="Goeker M."/>
        </authorList>
    </citation>
    <scope>NUCLEOTIDE SEQUENCE [LARGE SCALE GENOMIC DNA]</scope>
    <source>
        <strain evidence="9 10">DSM 45348</strain>
    </source>
</reference>
<dbReference type="PANTHER" id="PTHR30572">
    <property type="entry name" value="MEMBRANE COMPONENT OF TRANSPORTER-RELATED"/>
    <property type="match status" value="1"/>
</dbReference>
<feature type="transmembrane region" description="Helical" evidence="7">
    <location>
        <begin position="947"/>
        <end position="973"/>
    </location>
</feature>
<feature type="transmembrane region" description="Helical" evidence="7">
    <location>
        <begin position="430"/>
        <end position="451"/>
    </location>
</feature>
<keyword evidence="3 7" id="KW-0812">Transmembrane</keyword>
<dbReference type="InterPro" id="IPR003838">
    <property type="entry name" value="ABC3_permease_C"/>
</dbReference>
<dbReference type="RefSeq" id="WP_106126247.1">
    <property type="nucleotide sequence ID" value="NZ_PVZG01000004.1"/>
</dbReference>
<feature type="transmembrane region" description="Helical" evidence="7">
    <location>
        <begin position="389"/>
        <end position="409"/>
    </location>
</feature>
<protein>
    <submittedName>
        <fullName evidence="9">FtsX-like permease family protein</fullName>
    </submittedName>
</protein>
<evidence type="ECO:0000256" key="7">
    <source>
        <dbReference type="SAM" id="Phobius"/>
    </source>
</evidence>
<dbReference type="GO" id="GO:0005886">
    <property type="term" value="C:plasma membrane"/>
    <property type="evidence" value="ECO:0007669"/>
    <property type="project" value="UniProtKB-SubCell"/>
</dbReference>
<keyword evidence="4 7" id="KW-1133">Transmembrane helix</keyword>
<evidence type="ECO:0000256" key="3">
    <source>
        <dbReference type="ARBA" id="ARBA00022692"/>
    </source>
</evidence>
<evidence type="ECO:0000256" key="4">
    <source>
        <dbReference type="ARBA" id="ARBA00022989"/>
    </source>
</evidence>
<gene>
    <name evidence="9" type="ORF">CLV70_104177</name>
</gene>
<feature type="domain" description="ABC3 transporter permease C-terminal" evidence="8">
    <location>
        <begin position="300"/>
        <end position="411"/>
    </location>
</feature>
<dbReference type="Proteomes" id="UP000239209">
    <property type="component" value="Unassembled WGS sequence"/>
</dbReference>
<evidence type="ECO:0000256" key="6">
    <source>
        <dbReference type="ARBA" id="ARBA00038076"/>
    </source>
</evidence>
<evidence type="ECO:0000256" key="5">
    <source>
        <dbReference type="ARBA" id="ARBA00023136"/>
    </source>
</evidence>
<comment type="similarity">
    <text evidence="6">Belongs to the ABC-4 integral membrane protein family.</text>
</comment>
<dbReference type="EMBL" id="PVZG01000004">
    <property type="protein sequence ID" value="PRY30625.1"/>
    <property type="molecule type" value="Genomic_DNA"/>
</dbReference>
<comment type="caution">
    <text evidence="9">The sequence shown here is derived from an EMBL/GenBank/DDBJ whole genome shotgun (WGS) entry which is preliminary data.</text>
</comment>
<feature type="transmembrane region" description="Helical" evidence="7">
    <location>
        <begin position="893"/>
        <end position="911"/>
    </location>
</feature>
<dbReference type="OrthoDB" id="5101691at2"/>
<feature type="transmembrane region" description="Helical" evidence="7">
    <location>
        <begin position="296"/>
        <end position="319"/>
    </location>
</feature>
<proteinExistence type="inferred from homology"/>
<feature type="transmembrane region" description="Helical" evidence="7">
    <location>
        <begin position="527"/>
        <end position="546"/>
    </location>
</feature>
<dbReference type="AlphaFoldDB" id="A0A2T0SB20"/>
<evidence type="ECO:0000256" key="2">
    <source>
        <dbReference type="ARBA" id="ARBA00022475"/>
    </source>
</evidence>
<keyword evidence="2" id="KW-1003">Cell membrane</keyword>
<evidence type="ECO:0000256" key="1">
    <source>
        <dbReference type="ARBA" id="ARBA00004651"/>
    </source>
</evidence>
<feature type="domain" description="ABC3 transporter permease C-terminal" evidence="8">
    <location>
        <begin position="897"/>
        <end position="1013"/>
    </location>
</feature>
<sequence>MMLRRARGAAALLLAAAGVTLTAVTLLAALTVYSTAVTEAGVRTAVASADPAERSILVRGSAGSDPAAQAQWDAALRRAFGGGLGGVPAVVSAAGYGAGWAFAEPGGAVRPDSSGVAYASVLHVDDLAGHARLTGGRWAVAGASPVQMTLAEPVAGLLGRAVGDRIPLTDRRTGRTTEVVLTGVWQPVDATDPYWRLVPDVATGVRPGSATYGPLVVERADFTAHFAASRSAAWLVTPRLEAATLAEVTGAAAAAAATGTGLPAPRGLDQSASAESGLSELAARLGRADVVGRSTLVTPALLIIVLAGYVLLLMAVLLAEDRRGETALLRARGASRGRLAGLALRESLLVVLPAAVLGPVLAAGLVALASRVPAVAAGLELRPRLAVSTWLVAAVAAMGCALAVAAPALRRGRAYAAEMAARSRPRTRSVVLRAGLDVVVLALAVLSWLQLRQYASPLSAAGTGGALGIDPLLAAAPTLGVIAGAVLTLRLLLPAARVATGLAERTSDSAAVFGTWQAGRRSHAGPMVLVALAVAAGTVSWCLAGTSERSAVDQADLRAGADLRLVENAGAAPADRPDGLAALPGVTAVLPGARTGVALGTDGGRGDLVAVDAVAGSRVLHLRGDVAGGDPDGLWRRLAAARPAPGDAPVPGRGTVTADPGVRTTAVLAGPAGRQARLPLEPDAAGRFTLTAPPGGWRLAGFLVEAPAAASGSTVSWRLDGLDVPLAAGGWRTVDRESAQDAARPRPDALAATYRVPRTHRVDFAVVPAAGPAPLPVAVTPAALTALRLGTGQSTTLTVGGVSVDVTVAATIAAVPGTDGGPALLADLPTLDAQLLGRRGVVAAPQEWWLATRPGQHTAAAVAAARLDGVQIVDRQALSAAGSDPFGAGARGALFGAALAAVLLAAVGVAVDVQATIRRRAGELAVLHALGAGPGLLTRSLLVEQSLLAGIGALAGLVAGVLVAIAVVPLLVLTPAAARPVPAPLPDVEWLRAAGTGVLLVALALALTALAALGLHRRVAAGPPAEGREP</sequence>
<feature type="transmembrane region" description="Helical" evidence="7">
    <location>
        <begin position="348"/>
        <end position="369"/>
    </location>
</feature>
<dbReference type="PANTHER" id="PTHR30572:SF4">
    <property type="entry name" value="ABC TRANSPORTER PERMEASE YTRF"/>
    <property type="match status" value="1"/>
</dbReference>
<dbReference type="Pfam" id="PF02687">
    <property type="entry name" value="FtsX"/>
    <property type="match status" value="2"/>
</dbReference>
<evidence type="ECO:0000259" key="8">
    <source>
        <dbReference type="Pfam" id="PF02687"/>
    </source>
</evidence>
<evidence type="ECO:0000313" key="9">
    <source>
        <dbReference type="EMBL" id="PRY30625.1"/>
    </source>
</evidence>
<name>A0A2T0SB20_9ACTN</name>
<dbReference type="InterPro" id="IPR050250">
    <property type="entry name" value="Macrolide_Exporter_MacB"/>
</dbReference>
<organism evidence="9 10">
    <name type="scientific">Pseudosporangium ferrugineum</name>
    <dbReference type="NCBI Taxonomy" id="439699"/>
    <lineage>
        <taxon>Bacteria</taxon>
        <taxon>Bacillati</taxon>
        <taxon>Actinomycetota</taxon>
        <taxon>Actinomycetes</taxon>
        <taxon>Micromonosporales</taxon>
        <taxon>Micromonosporaceae</taxon>
        <taxon>Pseudosporangium</taxon>
    </lineage>
</organism>
<keyword evidence="5 7" id="KW-0472">Membrane</keyword>